<dbReference type="Pfam" id="PF01381">
    <property type="entry name" value="HTH_3"/>
    <property type="match status" value="1"/>
</dbReference>
<keyword evidence="6" id="KW-1185">Reference proteome</keyword>
<reference evidence="5 6" key="1">
    <citation type="submission" date="2020-07" db="EMBL/GenBank/DDBJ databases">
        <title>Endozoicomonas sp. nov., isolated from sediment.</title>
        <authorList>
            <person name="Gu T."/>
        </authorList>
    </citation>
    <scope>NUCLEOTIDE SEQUENCE [LARGE SCALE GENOMIC DNA]</scope>
    <source>
        <strain evidence="5 6">SM1973</strain>
    </source>
</reference>
<dbReference type="EMBL" id="JACCKB010000545">
    <property type="protein sequence ID" value="NYZ70480.1"/>
    <property type="molecule type" value="Genomic_DNA"/>
</dbReference>
<evidence type="ECO:0000313" key="6">
    <source>
        <dbReference type="Proteomes" id="UP000569732"/>
    </source>
</evidence>
<evidence type="ECO:0000313" key="5">
    <source>
        <dbReference type="EMBL" id="NYZ70480.1"/>
    </source>
</evidence>
<proteinExistence type="predicted"/>
<accession>A0A853I9B4</accession>
<keyword evidence="3" id="KW-0804">Transcription</keyword>
<dbReference type="AlphaFoldDB" id="A0A853I9B4"/>
<dbReference type="PANTHER" id="PTHR40661:SF3">
    <property type="entry name" value="FELS-1 PROPHAGE TRANSCRIPTIONAL REGULATOR"/>
    <property type="match status" value="1"/>
</dbReference>
<dbReference type="Proteomes" id="UP000569732">
    <property type="component" value="Unassembled WGS sequence"/>
</dbReference>
<dbReference type="SUPFAM" id="SSF47413">
    <property type="entry name" value="lambda repressor-like DNA-binding domains"/>
    <property type="match status" value="1"/>
</dbReference>
<keyword evidence="1" id="KW-0805">Transcription regulation</keyword>
<evidence type="ECO:0000256" key="2">
    <source>
        <dbReference type="ARBA" id="ARBA00023125"/>
    </source>
</evidence>
<dbReference type="SMART" id="SM00530">
    <property type="entry name" value="HTH_XRE"/>
    <property type="match status" value="1"/>
</dbReference>
<dbReference type="CDD" id="cd00093">
    <property type="entry name" value="HTH_XRE"/>
    <property type="match status" value="1"/>
</dbReference>
<protein>
    <submittedName>
        <fullName evidence="5">Helix-turn-helix transcriptional regulator</fullName>
    </submittedName>
</protein>
<dbReference type="InterPro" id="IPR001387">
    <property type="entry name" value="Cro/C1-type_HTH"/>
</dbReference>
<dbReference type="PANTHER" id="PTHR40661">
    <property type="match status" value="1"/>
</dbReference>
<dbReference type="InterPro" id="IPR010982">
    <property type="entry name" value="Lambda_DNA-bd_dom_sf"/>
</dbReference>
<feature type="non-terminal residue" evidence="5">
    <location>
        <position position="153"/>
    </location>
</feature>
<keyword evidence="2" id="KW-0238">DNA-binding</keyword>
<evidence type="ECO:0000256" key="1">
    <source>
        <dbReference type="ARBA" id="ARBA00023015"/>
    </source>
</evidence>
<dbReference type="Gene3D" id="1.10.260.40">
    <property type="entry name" value="lambda repressor-like DNA-binding domains"/>
    <property type="match status" value="1"/>
</dbReference>
<name>A0A853I9B4_9GAMM</name>
<evidence type="ECO:0000256" key="3">
    <source>
        <dbReference type="ARBA" id="ARBA00023163"/>
    </source>
</evidence>
<evidence type="ECO:0000259" key="4">
    <source>
        <dbReference type="PROSITE" id="PS50943"/>
    </source>
</evidence>
<feature type="domain" description="HTH cro/C1-type" evidence="4">
    <location>
        <begin position="26"/>
        <end position="80"/>
    </location>
</feature>
<dbReference type="PROSITE" id="PS50943">
    <property type="entry name" value="HTH_CROC1"/>
    <property type="match status" value="1"/>
</dbReference>
<dbReference type="GO" id="GO:0003677">
    <property type="term" value="F:DNA binding"/>
    <property type="evidence" value="ECO:0007669"/>
    <property type="project" value="UniProtKB-KW"/>
</dbReference>
<organism evidence="5 6">
    <name type="scientific">Spartinivicinus marinus</name>
    <dbReference type="NCBI Taxonomy" id="2994442"/>
    <lineage>
        <taxon>Bacteria</taxon>
        <taxon>Pseudomonadati</taxon>
        <taxon>Pseudomonadota</taxon>
        <taxon>Gammaproteobacteria</taxon>
        <taxon>Oceanospirillales</taxon>
        <taxon>Zooshikellaceae</taxon>
        <taxon>Spartinivicinus</taxon>
    </lineage>
</organism>
<sequence>MNKSFKPLAQFDVSDEDLRTEIGLKIRKVRMEAGYTIKDLADCLEVTRGFISNLEHGVTGCSLSNLIKIAKAFDVDPAWLAGFRAEDNDPYSPDPADFSNESIVLKEPYLQKAGLKKDHLFSVTIETADMSPLIKPGSIVIADANQQGILDRE</sequence>
<dbReference type="RefSeq" id="WP_180572290.1">
    <property type="nucleotide sequence ID" value="NZ_JACCKB010000545.1"/>
</dbReference>
<gene>
    <name evidence="5" type="ORF">H0A36_31195</name>
</gene>
<comment type="caution">
    <text evidence="5">The sequence shown here is derived from an EMBL/GenBank/DDBJ whole genome shotgun (WGS) entry which is preliminary data.</text>
</comment>